<dbReference type="Pfam" id="PF13489">
    <property type="entry name" value="Methyltransf_23"/>
    <property type="match status" value="1"/>
</dbReference>
<dbReference type="AlphaFoldDB" id="A0A0A2M9X8"/>
<reference evidence="1 2" key="1">
    <citation type="submission" date="2013-09" db="EMBL/GenBank/DDBJ databases">
        <authorList>
            <person name="Zeng Z."/>
            <person name="Chen C."/>
        </authorList>
    </citation>
    <scope>NUCLEOTIDE SEQUENCE [LARGE SCALE GENOMIC DNA]</scope>
    <source>
        <strain evidence="1 2">GH29-5</strain>
    </source>
</reference>
<protein>
    <recommendedName>
        <fullName evidence="3">Methyltransferase type 11</fullName>
    </recommendedName>
</protein>
<gene>
    <name evidence="1" type="ORF">Q764_09775</name>
</gene>
<dbReference type="SUPFAM" id="SSF53335">
    <property type="entry name" value="S-adenosyl-L-methionine-dependent methyltransferases"/>
    <property type="match status" value="1"/>
</dbReference>
<dbReference type="eggNOG" id="COG2227">
    <property type="taxonomic scope" value="Bacteria"/>
</dbReference>
<evidence type="ECO:0000313" key="2">
    <source>
        <dbReference type="Proteomes" id="UP000030121"/>
    </source>
</evidence>
<name>A0A0A2M9X8_9FLAO</name>
<keyword evidence="2" id="KW-1185">Reference proteome</keyword>
<organism evidence="1 2">
    <name type="scientific">Flavobacterium suncheonense GH29-5 = DSM 17707</name>
    <dbReference type="NCBI Taxonomy" id="1121899"/>
    <lineage>
        <taxon>Bacteria</taxon>
        <taxon>Pseudomonadati</taxon>
        <taxon>Bacteroidota</taxon>
        <taxon>Flavobacteriia</taxon>
        <taxon>Flavobacteriales</taxon>
        <taxon>Flavobacteriaceae</taxon>
        <taxon>Flavobacterium</taxon>
    </lineage>
</organism>
<evidence type="ECO:0000313" key="1">
    <source>
        <dbReference type="EMBL" id="KGO89069.1"/>
    </source>
</evidence>
<dbReference type="InterPro" id="IPR029063">
    <property type="entry name" value="SAM-dependent_MTases_sf"/>
</dbReference>
<dbReference type="RefSeq" id="WP_026980571.1">
    <property type="nucleotide sequence ID" value="NZ_AUCZ01000010.1"/>
</dbReference>
<dbReference type="EMBL" id="JRLW01000012">
    <property type="protein sequence ID" value="KGO89069.1"/>
    <property type="molecule type" value="Genomic_DNA"/>
</dbReference>
<dbReference type="Gene3D" id="3.40.50.150">
    <property type="entry name" value="Vaccinia Virus protein VP39"/>
    <property type="match status" value="1"/>
</dbReference>
<sequence length="276" mass="31394">MDINTFTSDLILQDGIHFSKHKNNISYPEKGNDDCFVLEDKSFWFNHRNRCILEAFQKYSKQNLFFDIGGGNGYVSQHMEKAGVDTVLVEPGVNGCLNAAKRGLKNIVCATLQEANFKPESLPNAGVFDVVEHIENDMEFLQMIHGYLQPGGLLYVTVPAYQALWSNEDEDAGHYRRYTLKSMQEVLKKAGFEITYSSYLFSLLPLPIFLSRSLPSRLGMHKNSNDLDKYKNEHTVKSGFMDKVLNKIWDKEIQNIKLGKKTAFGSSCFIVAKKKI</sequence>
<dbReference type="STRING" id="1121899.GCA_000430025_02145"/>
<evidence type="ECO:0008006" key="3">
    <source>
        <dbReference type="Google" id="ProtNLM"/>
    </source>
</evidence>
<comment type="caution">
    <text evidence="1">The sequence shown here is derived from an EMBL/GenBank/DDBJ whole genome shotgun (WGS) entry which is preliminary data.</text>
</comment>
<dbReference type="Proteomes" id="UP000030121">
    <property type="component" value="Unassembled WGS sequence"/>
</dbReference>
<dbReference type="OrthoDB" id="1524727at2"/>
<accession>A0A0A2M9X8</accession>
<proteinExistence type="predicted"/>